<gene>
    <name evidence="2" type="ORF">B1B05_00995</name>
    <name evidence="3" type="ORF">SAMN05443094_101205</name>
</gene>
<dbReference type="STRING" id="1017273.SAMN05443094_101205"/>
<organism evidence="3 4">
    <name type="scientific">Domibacillus enclensis</name>
    <dbReference type="NCBI Taxonomy" id="1017273"/>
    <lineage>
        <taxon>Bacteria</taxon>
        <taxon>Bacillati</taxon>
        <taxon>Bacillota</taxon>
        <taxon>Bacilli</taxon>
        <taxon>Bacillales</taxon>
        <taxon>Bacillaceae</taxon>
        <taxon>Domibacillus</taxon>
    </lineage>
</organism>
<dbReference type="SUPFAM" id="SSF54637">
    <property type="entry name" value="Thioesterase/thiol ester dehydrase-isomerase"/>
    <property type="match status" value="1"/>
</dbReference>
<accession>A0A1N6NMH0</accession>
<dbReference type="Proteomes" id="UP000186385">
    <property type="component" value="Unassembled WGS sequence"/>
</dbReference>
<proteinExistence type="predicted"/>
<protein>
    <submittedName>
        <fullName evidence="3">N-terminal half of MaoC dehydratase</fullName>
    </submittedName>
</protein>
<evidence type="ECO:0000313" key="2">
    <source>
        <dbReference type="EMBL" id="OXS80089.1"/>
    </source>
</evidence>
<dbReference type="RefSeq" id="WP_045849591.1">
    <property type="nucleotide sequence ID" value="NZ_FTLX01000001.1"/>
</dbReference>
<feature type="domain" description="FAS1-like dehydratase" evidence="1">
    <location>
        <begin position="35"/>
        <end position="114"/>
    </location>
</feature>
<reference evidence="3 4" key="1">
    <citation type="submission" date="2017-01" db="EMBL/GenBank/DDBJ databases">
        <authorList>
            <person name="Mah S.A."/>
            <person name="Swanson W.J."/>
            <person name="Moy G.W."/>
            <person name="Vacquier V.D."/>
        </authorList>
    </citation>
    <scope>NUCLEOTIDE SEQUENCE [LARGE SCALE GENOMIC DNA]</scope>
    <source>
        <strain evidence="3 4">NIO-1016</strain>
    </source>
</reference>
<dbReference type="Pfam" id="PF13452">
    <property type="entry name" value="FAS1_DH_region"/>
    <property type="match status" value="1"/>
</dbReference>
<reference evidence="2" key="3">
    <citation type="submission" date="2017-03" db="EMBL/GenBank/DDBJ databases">
        <authorList>
            <person name="Dastager S.G."/>
            <person name="Neurgaonkar P.S."/>
            <person name="Dharne M.S."/>
        </authorList>
    </citation>
    <scope>NUCLEOTIDE SEQUENCE</scope>
    <source>
        <strain evidence="2">DSM 25145</strain>
    </source>
</reference>
<dbReference type="EMBL" id="FTLX01000001">
    <property type="protein sequence ID" value="SIP93251.1"/>
    <property type="molecule type" value="Genomic_DNA"/>
</dbReference>
<dbReference type="InterPro" id="IPR039569">
    <property type="entry name" value="FAS1-like_DH_region"/>
</dbReference>
<evidence type="ECO:0000313" key="5">
    <source>
        <dbReference type="Proteomes" id="UP000215545"/>
    </source>
</evidence>
<name>A0A1N6NMH0_9BACI</name>
<keyword evidence="5" id="KW-1185">Reference proteome</keyword>
<dbReference type="AlphaFoldDB" id="A0A1N6NMH0"/>
<evidence type="ECO:0000313" key="4">
    <source>
        <dbReference type="Proteomes" id="UP000186385"/>
    </source>
</evidence>
<evidence type="ECO:0000313" key="3">
    <source>
        <dbReference type="EMBL" id="SIP93251.1"/>
    </source>
</evidence>
<dbReference type="InterPro" id="IPR029069">
    <property type="entry name" value="HotDog_dom_sf"/>
</dbReference>
<dbReference type="Proteomes" id="UP000215545">
    <property type="component" value="Unassembled WGS sequence"/>
</dbReference>
<evidence type="ECO:0000259" key="1">
    <source>
        <dbReference type="Pfam" id="PF13452"/>
    </source>
</evidence>
<dbReference type="Gene3D" id="3.10.129.10">
    <property type="entry name" value="Hotdog Thioesterase"/>
    <property type="match status" value="1"/>
</dbReference>
<reference evidence="5" key="2">
    <citation type="submission" date="2017-03" db="EMBL/GenBank/DDBJ databases">
        <title>Bacillus sp. V-88(T) DSM27956, whole genome shotgun sequencing project.</title>
        <authorList>
            <person name="Dastager S.G."/>
            <person name="Neurgaonkar P.S."/>
            <person name="Dharne M.S."/>
        </authorList>
    </citation>
    <scope>NUCLEOTIDE SEQUENCE [LARGE SCALE GENOMIC DNA]</scope>
    <source>
        <strain evidence="5">DSM 25145</strain>
    </source>
</reference>
<sequence length="131" mass="14873">MKGKRELYRYKTVIKKHHVEAFKQAAFWMEEGEEVPPTYMAALDFQSGMTFQTLTEQLEFDPACVLHGSQSYEYIKPVAVGDEIEAIVIVTGISPKRNLTFAKIETTYIKNGESAIRSKSVLIERKGDSHV</sequence>
<dbReference type="EMBL" id="MWSK01000001">
    <property type="protein sequence ID" value="OXS80089.1"/>
    <property type="molecule type" value="Genomic_DNA"/>
</dbReference>
<dbReference type="OrthoDB" id="160199at2"/>